<dbReference type="EMBL" id="CAMKVN010005490">
    <property type="protein sequence ID" value="CAI2188944.1"/>
    <property type="molecule type" value="Genomic_DNA"/>
</dbReference>
<evidence type="ECO:0000313" key="1">
    <source>
        <dbReference type="EMBL" id="CAI2188944.1"/>
    </source>
</evidence>
<accession>A0A9W4WVJ7</accession>
<sequence>MSEKPKIKVELPEGTTESGSIKNISDWIRTTEELGVAKEEDHEEIESFSKPAPDISVPNTSEHHYWSEFAHRFFSRALQEFIGLDWRAMEVPVQASKYQKITML</sequence>
<organism evidence="1 2">
    <name type="scientific">Funneliformis geosporum</name>
    <dbReference type="NCBI Taxonomy" id="1117311"/>
    <lineage>
        <taxon>Eukaryota</taxon>
        <taxon>Fungi</taxon>
        <taxon>Fungi incertae sedis</taxon>
        <taxon>Mucoromycota</taxon>
        <taxon>Glomeromycotina</taxon>
        <taxon>Glomeromycetes</taxon>
        <taxon>Glomerales</taxon>
        <taxon>Glomeraceae</taxon>
        <taxon>Funneliformis</taxon>
    </lineage>
</organism>
<evidence type="ECO:0000313" key="2">
    <source>
        <dbReference type="Proteomes" id="UP001153678"/>
    </source>
</evidence>
<reference evidence="1" key="1">
    <citation type="submission" date="2022-08" db="EMBL/GenBank/DDBJ databases">
        <authorList>
            <person name="Kallberg Y."/>
            <person name="Tangrot J."/>
            <person name="Rosling A."/>
        </authorList>
    </citation>
    <scope>NUCLEOTIDE SEQUENCE</scope>
    <source>
        <strain evidence="1">Wild A</strain>
    </source>
</reference>
<protein>
    <submittedName>
        <fullName evidence="1">10053_t:CDS:1</fullName>
    </submittedName>
</protein>
<keyword evidence="2" id="KW-1185">Reference proteome</keyword>
<proteinExistence type="predicted"/>
<dbReference type="OrthoDB" id="2344764at2759"/>
<gene>
    <name evidence="1" type="ORF">FWILDA_LOCUS13834</name>
</gene>
<dbReference type="Proteomes" id="UP001153678">
    <property type="component" value="Unassembled WGS sequence"/>
</dbReference>
<dbReference type="AlphaFoldDB" id="A0A9W4WVJ7"/>
<name>A0A9W4WVJ7_9GLOM</name>
<comment type="caution">
    <text evidence="1">The sequence shown here is derived from an EMBL/GenBank/DDBJ whole genome shotgun (WGS) entry which is preliminary data.</text>
</comment>